<evidence type="ECO:0000313" key="4">
    <source>
        <dbReference type="EMBL" id="AYD47498.1"/>
    </source>
</evidence>
<organism evidence="4 5">
    <name type="scientific">Arachidicoccus soli</name>
    <dbReference type="NCBI Taxonomy" id="2341117"/>
    <lineage>
        <taxon>Bacteria</taxon>
        <taxon>Pseudomonadati</taxon>
        <taxon>Bacteroidota</taxon>
        <taxon>Chitinophagia</taxon>
        <taxon>Chitinophagales</taxon>
        <taxon>Chitinophagaceae</taxon>
        <taxon>Arachidicoccus</taxon>
    </lineage>
</organism>
<sequence length="1020" mass="113351">MKKLAIVTLLLLFCILKGFAQTHTVTGVIQDSTGPVSDVNIFDKADLKNMTYSNGEGVFKLKLIAGHDTILVSKIGYDKLVVPLNGNSPLKITIHQENSLLNDVVVVGFGKKNRITNTGAVATISAKDIRRIPTSSVQNTLAGRLPGFFSQQRSGQPGKDASDYFIRGVSSLNAAGNQPLIIVDDIEYTYDQLAQINVNEIESISILKDASTTAIYGIKGANGVLIVTTRRGELGRPKFNLSKQNSIQSPVLTPKFLNAYQTALLVNEAEKNDGLTQQFSQADLNAFNTGDDPYGHPDINWYKAIMKPYSLQSNENLNISGGNQSVKYFVTGGLFSQNGTVRDFSTNMDNVNTNYFYRRYNVRSNLDIQVTNNFKLRLDLTARFGDINQPYNQNVISDIFDFTKYHPYSAPFLNPNGTYAYAYDTQNQLPTLNAIIATGGYSRQRRTDYNSLIGFDENLSSITKGLSLTGRLSYAGIDQNTLNLARPYDFPPSYHFDPTDSTYSLNTGTSSGGYTLPGYRTIGNTDIKDQRVNTQIYLNYNRDFGNHHFNSLLLWNQENYQDIKDAAAPQKFKGFSFKVGYNYKETYLLDFNVGYNGSDRFNASKRYGLFPAIGLGWNLTNERIFKNILSGFSLFKLRGSYGVVGSDVAPGNQYLYQQVYVQGYGYSFGQSPQDGGTIYEGALGNPNVTWEKKRSLDIGLDINALHNKITVTADYFRDYRFNQLVSNNSISELLGVGVSPSNVGITVNRGFDGKAAYADRIGHVNYSVGIVWSYAKNKILYEAEAAPRYPWLAVTGHSIGQPFGYVSEGFYTQADLDNPAVAKPNTAIPIQAGDLKYKDLNGDGVIDQNDERAIGKPNLPATTFGVPLNISYKGFYANILFQGAFDYSLALTGTAIEPFQSQFQPIHEKRWTPETASTAEFPRLTTNPTTVNSPAVYMSDFWLINAYYIRLKTVEIGYQFPEKFLPFKLSSGRIYLSSYNLLTWSNVSKKYQQDPEVTSNTAGDAYLNQKVVNLGLEIGF</sequence>
<evidence type="ECO:0000256" key="2">
    <source>
        <dbReference type="SAM" id="SignalP"/>
    </source>
</evidence>
<comment type="similarity">
    <text evidence="1">Belongs to the TonB-dependent receptor family.</text>
</comment>
<dbReference type="NCBIfam" id="TIGR04057">
    <property type="entry name" value="SusC_RagA_signa"/>
    <property type="match status" value="1"/>
</dbReference>
<dbReference type="InterPro" id="IPR037066">
    <property type="entry name" value="Plug_dom_sf"/>
</dbReference>
<keyword evidence="1" id="KW-0813">Transport</keyword>
<dbReference type="Pfam" id="PF07715">
    <property type="entry name" value="Plug"/>
    <property type="match status" value="1"/>
</dbReference>
<dbReference type="InterPro" id="IPR008969">
    <property type="entry name" value="CarboxyPept-like_regulatory"/>
</dbReference>
<feature type="signal peptide" evidence="2">
    <location>
        <begin position="1"/>
        <end position="20"/>
    </location>
</feature>
<proteinExistence type="inferred from homology"/>
<keyword evidence="1" id="KW-0998">Cell outer membrane</keyword>
<dbReference type="AlphaFoldDB" id="A0A386HNJ5"/>
<dbReference type="RefSeq" id="WP_119986687.1">
    <property type="nucleotide sequence ID" value="NZ_CP032489.1"/>
</dbReference>
<dbReference type="OrthoDB" id="9768177at2"/>
<evidence type="ECO:0000313" key="5">
    <source>
        <dbReference type="Proteomes" id="UP000266118"/>
    </source>
</evidence>
<dbReference type="Proteomes" id="UP000266118">
    <property type="component" value="Chromosome"/>
</dbReference>
<name>A0A386HNJ5_9BACT</name>
<accession>A0A386HNJ5</accession>
<keyword evidence="1" id="KW-0472">Membrane</keyword>
<keyword evidence="2" id="KW-0732">Signal</keyword>
<dbReference type="EMBL" id="CP032489">
    <property type="protein sequence ID" value="AYD47498.1"/>
    <property type="molecule type" value="Genomic_DNA"/>
</dbReference>
<dbReference type="InterPro" id="IPR023996">
    <property type="entry name" value="TonB-dep_OMP_SusC/RagA"/>
</dbReference>
<dbReference type="SUPFAM" id="SSF49464">
    <property type="entry name" value="Carboxypeptidase regulatory domain-like"/>
    <property type="match status" value="1"/>
</dbReference>
<protein>
    <submittedName>
        <fullName evidence="4">TonB-dependent receptor</fullName>
    </submittedName>
</protein>
<keyword evidence="1" id="KW-0812">Transmembrane</keyword>
<feature type="domain" description="TonB-dependent receptor plug" evidence="3">
    <location>
        <begin position="117"/>
        <end position="224"/>
    </location>
</feature>
<dbReference type="InterPro" id="IPR039426">
    <property type="entry name" value="TonB-dep_rcpt-like"/>
</dbReference>
<comment type="subcellular location">
    <subcellularLocation>
        <location evidence="1">Cell outer membrane</location>
        <topology evidence="1">Multi-pass membrane protein</topology>
    </subcellularLocation>
</comment>
<gene>
    <name evidence="4" type="ORF">D6B99_07710</name>
</gene>
<dbReference type="NCBIfam" id="TIGR04056">
    <property type="entry name" value="OMP_RagA_SusC"/>
    <property type="match status" value="1"/>
</dbReference>
<feature type="chain" id="PRO_5017360964" evidence="2">
    <location>
        <begin position="21"/>
        <end position="1020"/>
    </location>
</feature>
<dbReference type="SUPFAM" id="SSF56935">
    <property type="entry name" value="Porins"/>
    <property type="match status" value="1"/>
</dbReference>
<dbReference type="Gene3D" id="2.170.130.10">
    <property type="entry name" value="TonB-dependent receptor, plug domain"/>
    <property type="match status" value="1"/>
</dbReference>
<dbReference type="InterPro" id="IPR023997">
    <property type="entry name" value="TonB-dep_OMP_SusC/RagA_CS"/>
</dbReference>
<keyword evidence="1" id="KW-1134">Transmembrane beta strand</keyword>
<dbReference type="KEGG" id="ark:D6B99_07710"/>
<dbReference type="InterPro" id="IPR012910">
    <property type="entry name" value="Plug_dom"/>
</dbReference>
<reference evidence="4 5" key="1">
    <citation type="submission" date="2018-09" db="EMBL/GenBank/DDBJ databases">
        <title>Arachidicoccus sp. nov., a bacterium isolated from soil.</title>
        <authorList>
            <person name="Weon H.-Y."/>
            <person name="Kwon S.-W."/>
            <person name="Lee S.A."/>
        </authorList>
    </citation>
    <scope>NUCLEOTIDE SEQUENCE [LARGE SCALE GENOMIC DNA]</scope>
    <source>
        <strain evidence="4 5">KIS59-12</strain>
    </source>
</reference>
<dbReference type="GO" id="GO:0009279">
    <property type="term" value="C:cell outer membrane"/>
    <property type="evidence" value="ECO:0007669"/>
    <property type="project" value="UniProtKB-SubCell"/>
</dbReference>
<keyword evidence="5" id="KW-1185">Reference proteome</keyword>
<evidence type="ECO:0000259" key="3">
    <source>
        <dbReference type="Pfam" id="PF07715"/>
    </source>
</evidence>
<evidence type="ECO:0000256" key="1">
    <source>
        <dbReference type="PROSITE-ProRule" id="PRU01360"/>
    </source>
</evidence>
<keyword evidence="4" id="KW-0675">Receptor</keyword>
<dbReference type="FunFam" id="2.170.130.10:FF:000003">
    <property type="entry name" value="SusC/RagA family TonB-linked outer membrane protein"/>
    <property type="match status" value="1"/>
</dbReference>
<dbReference type="PROSITE" id="PS52016">
    <property type="entry name" value="TONB_DEPENDENT_REC_3"/>
    <property type="match status" value="1"/>
</dbReference>